<dbReference type="EMBL" id="CP043431">
    <property type="protein sequence ID" value="QNT63910.1"/>
    <property type="molecule type" value="Genomic_DNA"/>
</dbReference>
<name>A0A7H1MKC4_9LACO</name>
<evidence type="ECO:0000313" key="2">
    <source>
        <dbReference type="Proteomes" id="UP000516446"/>
    </source>
</evidence>
<dbReference type="PIRSF" id="PIRSF031503">
    <property type="entry name" value="UCP031503_mp"/>
    <property type="match status" value="1"/>
</dbReference>
<proteinExistence type="predicted"/>
<accession>A0A7H1MKC4</accession>
<dbReference type="PANTHER" id="PTHR41771">
    <property type="entry name" value="MEMBRANE PROTEIN-RELATED"/>
    <property type="match status" value="1"/>
</dbReference>
<dbReference type="Pfam" id="PF07907">
    <property type="entry name" value="YibE_F"/>
    <property type="match status" value="1"/>
</dbReference>
<gene>
    <name evidence="1" type="ORF">FY536_00855</name>
</gene>
<sequence>MSVTFVLALILLVLMVVIGGKKGMGAFVSLWINLILLMGMLLLISWGFSMFMVLLIGSSLVLLITIYSAGADEETTMVSLKSSLIVMLILILVIIPVEHLNFVQGFTVENSEELEGLSLQIGLNFGQLGIAAALLATLGAIAEASVAITSGLSEIMEHHPDMEVNKLIRSGYQLGYQIIGTALNTVLFGFMADFLSLGIMFAKLNYGIGDIVNSKLLVSAILSMLYAFFGVIMVLPITLGLIKIHQLKVINSEN</sequence>
<dbReference type="RefSeq" id="WP_104914398.1">
    <property type="nucleotide sequence ID" value="NZ_CP026847.1"/>
</dbReference>
<protein>
    <submittedName>
        <fullName evidence="1">YibE/F family protein</fullName>
    </submittedName>
</protein>
<organism evidence="1 2">
    <name type="scientific">Weissella koreensis</name>
    <dbReference type="NCBI Taxonomy" id="165096"/>
    <lineage>
        <taxon>Bacteria</taxon>
        <taxon>Bacillati</taxon>
        <taxon>Bacillota</taxon>
        <taxon>Bacilli</taxon>
        <taxon>Lactobacillales</taxon>
        <taxon>Lactobacillaceae</taxon>
        <taxon>Weissella</taxon>
    </lineage>
</organism>
<dbReference type="PANTHER" id="PTHR41771:SF1">
    <property type="entry name" value="MEMBRANE PROTEIN"/>
    <property type="match status" value="1"/>
</dbReference>
<dbReference type="Proteomes" id="UP000516446">
    <property type="component" value="Chromosome"/>
</dbReference>
<reference evidence="1 2" key="1">
    <citation type="submission" date="2019-08" db="EMBL/GenBank/DDBJ databases">
        <authorList>
            <person name="Chang H.C."/>
            <person name="Mun S.Y."/>
        </authorList>
    </citation>
    <scope>NUCLEOTIDE SEQUENCE [LARGE SCALE GENOMIC DNA]</scope>
    <source>
        <strain evidence="1 2">SK</strain>
    </source>
</reference>
<dbReference type="InterPro" id="IPR014564">
    <property type="entry name" value="UCP031503_TM"/>
</dbReference>
<dbReference type="InterPro" id="IPR012507">
    <property type="entry name" value="YibE_F"/>
</dbReference>
<dbReference type="AlphaFoldDB" id="A0A7H1MKC4"/>
<keyword evidence="2" id="KW-1185">Reference proteome</keyword>
<evidence type="ECO:0000313" key="1">
    <source>
        <dbReference type="EMBL" id="QNT63910.1"/>
    </source>
</evidence>